<proteinExistence type="predicted"/>
<accession>A0A3S5BZB5</accession>
<sequence length="58" mass="6369">MVCAVLMVSDGPCLAAEARLLASQPDRGGFEAKRFPVRAVLRRMPEKRKESHSDQAGE</sequence>
<dbReference type="AlphaFoldDB" id="A0A3S5BZB5"/>
<evidence type="ECO:0000313" key="1">
    <source>
        <dbReference type="EMBL" id="VEL25706.1"/>
    </source>
</evidence>
<comment type="caution">
    <text evidence="1">The sequence shown here is derived from an EMBL/GenBank/DDBJ whole genome shotgun (WGS) entry which is preliminary data.</text>
</comment>
<dbReference type="EMBL" id="CAAALY010075760">
    <property type="protein sequence ID" value="VEL25706.1"/>
    <property type="molecule type" value="Genomic_DNA"/>
</dbReference>
<gene>
    <name evidence="1" type="ORF">PXEA_LOCUS19146</name>
</gene>
<keyword evidence="2" id="KW-1185">Reference proteome</keyword>
<name>A0A3S5BZB5_9PLAT</name>
<evidence type="ECO:0000313" key="2">
    <source>
        <dbReference type="Proteomes" id="UP000784294"/>
    </source>
</evidence>
<dbReference type="Proteomes" id="UP000784294">
    <property type="component" value="Unassembled WGS sequence"/>
</dbReference>
<protein>
    <submittedName>
        <fullName evidence="1">Uncharacterized protein</fullName>
    </submittedName>
</protein>
<reference evidence="1" key="1">
    <citation type="submission" date="2018-11" db="EMBL/GenBank/DDBJ databases">
        <authorList>
            <consortium name="Pathogen Informatics"/>
        </authorList>
    </citation>
    <scope>NUCLEOTIDE SEQUENCE</scope>
</reference>
<organism evidence="1 2">
    <name type="scientific">Protopolystoma xenopodis</name>
    <dbReference type="NCBI Taxonomy" id="117903"/>
    <lineage>
        <taxon>Eukaryota</taxon>
        <taxon>Metazoa</taxon>
        <taxon>Spiralia</taxon>
        <taxon>Lophotrochozoa</taxon>
        <taxon>Platyhelminthes</taxon>
        <taxon>Monogenea</taxon>
        <taxon>Polyopisthocotylea</taxon>
        <taxon>Polystomatidea</taxon>
        <taxon>Polystomatidae</taxon>
        <taxon>Protopolystoma</taxon>
    </lineage>
</organism>